<proteinExistence type="evidence at transcript level"/>
<organism evidence="3">
    <name type="scientific">Portunus trituberculatus</name>
    <name type="common">Swimming crab</name>
    <name type="synonym">Neptunus trituberculatus</name>
    <dbReference type="NCBI Taxonomy" id="210409"/>
    <lineage>
        <taxon>Eukaryota</taxon>
        <taxon>Metazoa</taxon>
        <taxon>Ecdysozoa</taxon>
        <taxon>Arthropoda</taxon>
        <taxon>Crustacea</taxon>
        <taxon>Multicrustacea</taxon>
        <taxon>Malacostraca</taxon>
        <taxon>Eumalacostraca</taxon>
        <taxon>Eucarida</taxon>
        <taxon>Decapoda</taxon>
        <taxon>Pleocyemata</taxon>
        <taxon>Brachyura</taxon>
        <taxon>Eubrachyura</taxon>
        <taxon>Portunoidea</taxon>
        <taxon>Portunidae</taxon>
        <taxon>Portuninae</taxon>
        <taxon>Portunus</taxon>
    </lineage>
</organism>
<dbReference type="PANTHER" id="PTHR16740:SF1">
    <property type="entry name" value="CYTOCHROME B5-RELATED PROTEIN-RELATED"/>
    <property type="match status" value="1"/>
</dbReference>
<dbReference type="PRINTS" id="PR00363">
    <property type="entry name" value="CYTOCHROMEB5"/>
</dbReference>
<dbReference type="SUPFAM" id="SSF55856">
    <property type="entry name" value="Cytochrome b5-like heme/steroid binding domain"/>
    <property type="match status" value="1"/>
</dbReference>
<name>A0A0F7IR17_PORTR</name>
<dbReference type="InterPro" id="IPR036400">
    <property type="entry name" value="Cyt_B5-like_heme/steroid_sf"/>
</dbReference>
<dbReference type="Pfam" id="PF00173">
    <property type="entry name" value="Cyt-b5"/>
    <property type="match status" value="1"/>
</dbReference>
<dbReference type="PROSITE" id="PS50255">
    <property type="entry name" value="CYTOCHROME_B5_2"/>
    <property type="match status" value="1"/>
</dbReference>
<feature type="transmembrane region" description="Helical" evidence="1">
    <location>
        <begin position="170"/>
        <end position="189"/>
    </location>
</feature>
<keyword evidence="1" id="KW-0812">Transmembrane</keyword>
<sequence>MPLRQSDRQGGAGTNLKLTAYKKFPTNYPHRNTDLWLSGKRIDDNIGPYWRIHNKLYDLTDFADRHPGGKMWIEVTKGTDITEAFESAHISGNAEKLLKKFFVKDISTPRNSPYTFHEDGFYKTFKRKVQPILKEIGTGPPWKSLLIQDGLTLAFVGLTIASSVLSSFTLAAFAGAILSLVISCAHNFFHQRDNWRMHYFDLSFATAYDWRVTHALSHHLYTNTANDIEISIFVPLWEYLPKPDKTLLQRYGTIIYEFALLPLGPPFHHHMQNIYAAYVKGRAPPPGEFAQYSVLFVMAIFSQSFWLALRLFVALHVTAHLVFSFIGLTAAHHHPDIFHDGDKMRDDPDWGLCQLDAVRDRTEVTGNLLMVLTTFGDHTLHHLLPTVDHSKLSSLYPVFLETCKEFNVPFSFMSWQTLFTGRYLQMANITPNPNHPGYKAKVS</sequence>
<evidence type="ECO:0000256" key="1">
    <source>
        <dbReference type="SAM" id="Phobius"/>
    </source>
</evidence>
<dbReference type="Gene3D" id="3.10.120.10">
    <property type="entry name" value="Cytochrome b5-like heme/steroid binding domain"/>
    <property type="match status" value="1"/>
</dbReference>
<feature type="domain" description="Cytochrome b5 heme-binding" evidence="2">
    <location>
        <begin position="52"/>
        <end position="107"/>
    </location>
</feature>
<dbReference type="AlphaFoldDB" id="A0A0F7IR17"/>
<dbReference type="PANTHER" id="PTHR16740">
    <property type="entry name" value="CYTOCHROME B5-RELATED PROTEIN-RELATED"/>
    <property type="match status" value="1"/>
</dbReference>
<dbReference type="InterPro" id="IPR001199">
    <property type="entry name" value="Cyt_B5-like_heme/steroid-bd"/>
</dbReference>
<keyword evidence="1" id="KW-0472">Membrane</keyword>
<dbReference type="EMBL" id="KP288227">
    <property type="protein sequence ID" value="AKG97524.1"/>
    <property type="molecule type" value="mRNA"/>
</dbReference>
<keyword evidence="1" id="KW-1133">Transmembrane helix</keyword>
<dbReference type="Pfam" id="PF00487">
    <property type="entry name" value="FA_desaturase"/>
    <property type="match status" value="1"/>
</dbReference>
<dbReference type="InterPro" id="IPR005804">
    <property type="entry name" value="FA_desaturase_dom"/>
</dbReference>
<dbReference type="GO" id="GO:0006629">
    <property type="term" value="P:lipid metabolic process"/>
    <property type="evidence" value="ECO:0007669"/>
    <property type="project" value="InterPro"/>
</dbReference>
<accession>A0A0F7IR17</accession>
<protein>
    <submittedName>
        <fullName evidence="3">Delta-6 desaturase-like protein</fullName>
    </submittedName>
</protein>
<dbReference type="InterPro" id="IPR053100">
    <property type="entry name" value="Cytochrome_b5-related"/>
</dbReference>
<evidence type="ECO:0000313" key="3">
    <source>
        <dbReference type="EMBL" id="AKG97524.1"/>
    </source>
</evidence>
<dbReference type="SMART" id="SM01117">
    <property type="entry name" value="Cyt-b5"/>
    <property type="match status" value="1"/>
</dbReference>
<evidence type="ECO:0000259" key="2">
    <source>
        <dbReference type="PROSITE" id="PS50255"/>
    </source>
</evidence>
<feature type="transmembrane region" description="Helical" evidence="1">
    <location>
        <begin position="313"/>
        <end position="331"/>
    </location>
</feature>
<dbReference type="OrthoDB" id="260519at2759"/>
<reference evidence="3" key="1">
    <citation type="submission" date="2014-12" db="EMBL/GenBank/DDBJ databases">
        <title>Cloning and Expression of Full Length Gene Encoding for a Delta6-Desaturase Fatty Acyl of Portunus trituberculatus.</title>
        <authorList>
            <person name="Shi Q."/>
            <person name="Yang Z."/>
            <person name="Cheng Y."/>
        </authorList>
    </citation>
    <scope>NUCLEOTIDE SEQUENCE</scope>
    <source>
        <tissue evidence="3">Hepatopancreas</tissue>
    </source>
</reference>